<evidence type="ECO:0000313" key="9">
    <source>
        <dbReference type="EMBL" id="RWR89035.1"/>
    </source>
</evidence>
<dbReference type="PANTHER" id="PTHR48011">
    <property type="entry name" value="CCR4-NOT TRANSCRIPTIONAL COMPLEX SUBUNIT CAF120-RELATED"/>
    <property type="match status" value="1"/>
</dbReference>
<dbReference type="PANTHER" id="PTHR48011:SF4">
    <property type="entry name" value="MITOGEN-ACTIVATED PROTEIN KINASE KINASE KINASE 19"/>
    <property type="match status" value="1"/>
</dbReference>
<comment type="similarity">
    <text evidence="6">Belongs to the protein kinase superfamily.</text>
</comment>
<keyword evidence="6" id="KW-0723">Serine/threonine-protein kinase</keyword>
<dbReference type="PROSITE" id="PS00108">
    <property type="entry name" value="PROTEIN_KINASE_ST"/>
    <property type="match status" value="1"/>
</dbReference>
<keyword evidence="10" id="KW-1185">Reference proteome</keyword>
<dbReference type="CDD" id="cd06606">
    <property type="entry name" value="STKc_MAPKKK"/>
    <property type="match status" value="1"/>
</dbReference>
<dbReference type="Proteomes" id="UP000283530">
    <property type="component" value="Unassembled WGS sequence"/>
</dbReference>
<dbReference type="SUPFAM" id="SSF56112">
    <property type="entry name" value="Protein kinase-like (PK-like)"/>
    <property type="match status" value="1"/>
</dbReference>
<dbReference type="InterPro" id="IPR017441">
    <property type="entry name" value="Protein_kinase_ATP_BS"/>
</dbReference>
<feature type="region of interest" description="Disordered" evidence="7">
    <location>
        <begin position="341"/>
        <end position="362"/>
    </location>
</feature>
<evidence type="ECO:0000256" key="6">
    <source>
        <dbReference type="RuleBase" id="RU000304"/>
    </source>
</evidence>
<evidence type="ECO:0000256" key="7">
    <source>
        <dbReference type="SAM" id="MobiDB-lite"/>
    </source>
</evidence>
<dbReference type="GO" id="GO:0007165">
    <property type="term" value="P:signal transduction"/>
    <property type="evidence" value="ECO:0007669"/>
    <property type="project" value="TreeGrafter"/>
</dbReference>
<keyword evidence="1" id="KW-0808">Transferase</keyword>
<dbReference type="Gene3D" id="1.10.510.10">
    <property type="entry name" value="Transferase(Phosphotransferase) domain 1"/>
    <property type="match status" value="1"/>
</dbReference>
<keyword evidence="3 9" id="KW-0418">Kinase</keyword>
<evidence type="ECO:0000313" key="10">
    <source>
        <dbReference type="Proteomes" id="UP000283530"/>
    </source>
</evidence>
<accession>A0A3S3MSN3</accession>
<dbReference type="InterPro" id="IPR052751">
    <property type="entry name" value="Plant_MAPKKK"/>
</dbReference>
<dbReference type="GO" id="GO:0005524">
    <property type="term" value="F:ATP binding"/>
    <property type="evidence" value="ECO:0007669"/>
    <property type="project" value="UniProtKB-UniRule"/>
</dbReference>
<comment type="caution">
    <text evidence="9">The sequence shown here is derived from an EMBL/GenBank/DDBJ whole genome shotgun (WGS) entry which is preliminary data.</text>
</comment>
<protein>
    <submittedName>
        <fullName evidence="9">Mitogen-activated protein kinase kinase kinase 2-like protein</fullName>
    </submittedName>
</protein>
<dbReference type="Pfam" id="PF00069">
    <property type="entry name" value="Pkinase"/>
    <property type="match status" value="1"/>
</dbReference>
<evidence type="ECO:0000256" key="3">
    <source>
        <dbReference type="ARBA" id="ARBA00022777"/>
    </source>
</evidence>
<name>A0A3S3MSN3_9MAGN</name>
<evidence type="ECO:0000256" key="1">
    <source>
        <dbReference type="ARBA" id="ARBA00022679"/>
    </source>
</evidence>
<keyword evidence="4 5" id="KW-0067">ATP-binding</keyword>
<dbReference type="InterPro" id="IPR008271">
    <property type="entry name" value="Ser/Thr_kinase_AS"/>
</dbReference>
<dbReference type="OrthoDB" id="275301at2759"/>
<dbReference type="SMART" id="SM00220">
    <property type="entry name" value="S_TKc"/>
    <property type="match status" value="1"/>
</dbReference>
<evidence type="ECO:0000256" key="5">
    <source>
        <dbReference type="PROSITE-ProRule" id="PRU10141"/>
    </source>
</evidence>
<gene>
    <name evidence="9" type="ORF">CKAN_01808200</name>
</gene>
<evidence type="ECO:0000256" key="4">
    <source>
        <dbReference type="ARBA" id="ARBA00022840"/>
    </source>
</evidence>
<feature type="binding site" evidence="5">
    <location>
        <position position="35"/>
    </location>
    <ligand>
        <name>ATP</name>
        <dbReference type="ChEBI" id="CHEBI:30616"/>
    </ligand>
</feature>
<dbReference type="GO" id="GO:0004674">
    <property type="term" value="F:protein serine/threonine kinase activity"/>
    <property type="evidence" value="ECO:0007669"/>
    <property type="project" value="UniProtKB-KW"/>
</dbReference>
<dbReference type="STRING" id="337451.A0A3S3MSN3"/>
<evidence type="ECO:0000259" key="8">
    <source>
        <dbReference type="PROSITE" id="PS50011"/>
    </source>
</evidence>
<dbReference type="InterPro" id="IPR000719">
    <property type="entry name" value="Prot_kinase_dom"/>
</dbReference>
<keyword evidence="2 5" id="KW-0547">Nucleotide-binding</keyword>
<dbReference type="PROSITE" id="PS00107">
    <property type="entry name" value="PROTEIN_KINASE_ATP"/>
    <property type="match status" value="1"/>
</dbReference>
<dbReference type="PROSITE" id="PS50011">
    <property type="entry name" value="PROTEIN_KINASE_DOM"/>
    <property type="match status" value="1"/>
</dbReference>
<evidence type="ECO:0000256" key="2">
    <source>
        <dbReference type="ARBA" id="ARBA00022741"/>
    </source>
</evidence>
<organism evidence="9 10">
    <name type="scientific">Cinnamomum micranthum f. kanehirae</name>
    <dbReference type="NCBI Taxonomy" id="337451"/>
    <lineage>
        <taxon>Eukaryota</taxon>
        <taxon>Viridiplantae</taxon>
        <taxon>Streptophyta</taxon>
        <taxon>Embryophyta</taxon>
        <taxon>Tracheophyta</taxon>
        <taxon>Spermatophyta</taxon>
        <taxon>Magnoliopsida</taxon>
        <taxon>Magnoliidae</taxon>
        <taxon>Laurales</taxon>
        <taxon>Lauraceae</taxon>
        <taxon>Cinnamomum</taxon>
    </lineage>
</organism>
<reference evidence="9 10" key="1">
    <citation type="journal article" date="2019" name="Nat. Plants">
        <title>Stout camphor tree genome fills gaps in understanding of flowering plant genome evolution.</title>
        <authorList>
            <person name="Chaw S.M."/>
            <person name="Liu Y.C."/>
            <person name="Wu Y.W."/>
            <person name="Wang H.Y."/>
            <person name="Lin C.I."/>
            <person name="Wu C.S."/>
            <person name="Ke H.M."/>
            <person name="Chang L.Y."/>
            <person name="Hsu C.Y."/>
            <person name="Yang H.T."/>
            <person name="Sudianto E."/>
            <person name="Hsu M.H."/>
            <person name="Wu K.P."/>
            <person name="Wang L.N."/>
            <person name="Leebens-Mack J.H."/>
            <person name="Tsai I.J."/>
        </authorList>
    </citation>
    <scope>NUCLEOTIDE SEQUENCE [LARGE SCALE GENOMIC DNA]</scope>
    <source>
        <strain evidence="10">cv. Chaw 1501</strain>
        <tissue evidence="9">Young leaves</tissue>
    </source>
</reference>
<dbReference type="AlphaFoldDB" id="A0A3S3MSN3"/>
<feature type="domain" description="Protein kinase" evidence="8">
    <location>
        <begin position="6"/>
        <end position="255"/>
    </location>
</feature>
<dbReference type="EMBL" id="QPKB01000007">
    <property type="protein sequence ID" value="RWR89035.1"/>
    <property type="molecule type" value="Genomic_DNA"/>
</dbReference>
<sequence length="446" mass="48430">MGTCSWTRGRAIGRGSTATVSLATAHPSGEIFAVKSAELCHSKSLQHEEKILSQLNHPRIVSGAGCDTTTENGREFFNLFMEFVPGGSLSDAILEGGRLEEPEIQSYTRDIVEGVAYLHSKKLVHCDIKGRNVLIGSDGAKIADMGCAREVDVAGGAVSGTPLFMAPEAARGEEQGFSADVWAVGCTVIEMATGSPPWPETKDPVSALFRIAYSADVPEFPSWLSDQGKDFLSKCLRRNPDERWTADQLLNHPFVDGRCSLTKAVVVSVPDNSPKSTLDFGFWDSLGESGTDRELTQFEYAANSPAERIRRLAGGDSSPRRPNWTWEEDWVTVSGSEECQIPAGEEMGGGPDSNYGGDSDDQGLDCSTSASDLVNDCCFPEGNSTGFVIKGRDYSTNLVNDIWYQKIRGVSQAVHTTSGFAKAVSIQSKRVKRLCPREMSARSWFR</sequence>
<dbReference type="InterPro" id="IPR011009">
    <property type="entry name" value="Kinase-like_dom_sf"/>
</dbReference>
<proteinExistence type="inferred from homology"/>